<evidence type="ECO:0000256" key="1">
    <source>
        <dbReference type="SAM" id="MobiDB-lite"/>
    </source>
</evidence>
<evidence type="ECO:0000256" key="2">
    <source>
        <dbReference type="SAM" id="Phobius"/>
    </source>
</evidence>
<proteinExistence type="predicted"/>
<evidence type="ECO:0000313" key="3">
    <source>
        <dbReference type="EMBL" id="BCJ45975.1"/>
    </source>
</evidence>
<keyword evidence="2" id="KW-0812">Transmembrane</keyword>
<sequence>MIITRPFREVMVTWFVGQSILVIALAFLLGLLTGRLGARRSGKVVRHIFATSVEWPDPAGNAAPQNAAPAPAGRPESGLATAGRPESGPTTAGRPESGPIPASRPETGPTPVGRPESGPTPVGRPESGPTAGGRLGSGPTATGRLESGPRRRPSPRPVPTGDDSGAGTDTVP</sequence>
<accession>A0ABN6CLS1</accession>
<keyword evidence="4" id="KW-1185">Reference proteome</keyword>
<reference evidence="3 4" key="1">
    <citation type="submission" date="2020-08" db="EMBL/GenBank/DDBJ databases">
        <title>Whole genome shotgun sequence of Actinoplanes ianthinogenes NBRC 13996.</title>
        <authorList>
            <person name="Komaki H."/>
            <person name="Tamura T."/>
        </authorList>
    </citation>
    <scope>NUCLEOTIDE SEQUENCE [LARGE SCALE GENOMIC DNA]</scope>
    <source>
        <strain evidence="3 4">NBRC 13996</strain>
    </source>
</reference>
<keyword evidence="2" id="KW-1133">Transmembrane helix</keyword>
<organism evidence="3 4">
    <name type="scientific">Actinoplanes ianthinogenes</name>
    <dbReference type="NCBI Taxonomy" id="122358"/>
    <lineage>
        <taxon>Bacteria</taxon>
        <taxon>Bacillati</taxon>
        <taxon>Actinomycetota</taxon>
        <taxon>Actinomycetes</taxon>
        <taxon>Micromonosporales</taxon>
        <taxon>Micromonosporaceae</taxon>
        <taxon>Actinoplanes</taxon>
    </lineage>
</organism>
<name>A0ABN6CLS1_9ACTN</name>
<feature type="region of interest" description="Disordered" evidence="1">
    <location>
        <begin position="55"/>
        <end position="172"/>
    </location>
</feature>
<gene>
    <name evidence="3" type="ORF">Aiant_66320</name>
</gene>
<dbReference type="EMBL" id="AP023356">
    <property type="protein sequence ID" value="BCJ45975.1"/>
    <property type="molecule type" value="Genomic_DNA"/>
</dbReference>
<keyword evidence="2" id="KW-0472">Membrane</keyword>
<dbReference type="RefSeq" id="WP_189332838.1">
    <property type="nucleotide sequence ID" value="NZ_AP023356.1"/>
</dbReference>
<evidence type="ECO:0000313" key="4">
    <source>
        <dbReference type="Proteomes" id="UP000676967"/>
    </source>
</evidence>
<feature type="compositionally biased region" description="Low complexity" evidence="1">
    <location>
        <begin position="56"/>
        <end position="75"/>
    </location>
</feature>
<protein>
    <submittedName>
        <fullName evidence="3">Uncharacterized protein</fullName>
    </submittedName>
</protein>
<dbReference type="Proteomes" id="UP000676967">
    <property type="component" value="Chromosome"/>
</dbReference>
<feature type="transmembrane region" description="Helical" evidence="2">
    <location>
        <begin position="12"/>
        <end position="33"/>
    </location>
</feature>